<dbReference type="GO" id="GO:0003677">
    <property type="term" value="F:DNA binding"/>
    <property type="evidence" value="ECO:0007669"/>
    <property type="project" value="InterPro"/>
</dbReference>
<dbReference type="EMBL" id="UGBT01000002">
    <property type="protein sequence ID" value="STH73667.1"/>
    <property type="molecule type" value="Genomic_DNA"/>
</dbReference>
<dbReference type="Pfam" id="PF01609">
    <property type="entry name" value="DDE_Tnp_1"/>
    <property type="match status" value="1"/>
</dbReference>
<dbReference type="InterPro" id="IPR016161">
    <property type="entry name" value="Ald_DH/histidinol_DH"/>
</dbReference>
<dbReference type="PROSITE" id="PS00687">
    <property type="entry name" value="ALDEHYDE_DEHYDR_GLU"/>
    <property type="match status" value="1"/>
</dbReference>
<evidence type="ECO:0000256" key="1">
    <source>
        <dbReference type="ARBA" id="ARBA00023002"/>
    </source>
</evidence>
<comment type="similarity">
    <text evidence="3">Belongs to the aldehyde dehydrogenase family.</text>
</comment>
<keyword evidence="1 3" id="KW-0560">Oxidoreductase</keyword>
<name>A0A376P5H3_ECOLX</name>
<dbReference type="NCBIfam" id="NF033591">
    <property type="entry name" value="transpos_IS4_2"/>
    <property type="match status" value="1"/>
</dbReference>
<evidence type="ECO:0000256" key="3">
    <source>
        <dbReference type="RuleBase" id="RU003345"/>
    </source>
</evidence>
<evidence type="ECO:0000313" key="8">
    <source>
        <dbReference type="Proteomes" id="UP000254428"/>
    </source>
</evidence>
<evidence type="ECO:0000256" key="4">
    <source>
        <dbReference type="SAM" id="Phobius"/>
    </source>
</evidence>
<dbReference type="GO" id="GO:0008911">
    <property type="term" value="F:lactaldehyde dehydrogenase (NAD+) activity"/>
    <property type="evidence" value="ECO:0007669"/>
    <property type="project" value="UniProtKB-EC"/>
</dbReference>
<protein>
    <submittedName>
        <fullName evidence="7">Aldehyde dehydrogenase A</fullName>
        <ecNumber evidence="7">1.2.1.22</ecNumber>
    </submittedName>
</protein>
<evidence type="ECO:0000256" key="2">
    <source>
        <dbReference type="PROSITE-ProRule" id="PRU10007"/>
    </source>
</evidence>
<proteinExistence type="inferred from homology"/>
<keyword evidence="4" id="KW-0812">Transmembrane</keyword>
<dbReference type="SUPFAM" id="SSF53720">
    <property type="entry name" value="ALDH-like"/>
    <property type="match status" value="1"/>
</dbReference>
<dbReference type="PANTHER" id="PTHR35404:SF8">
    <property type="entry name" value="TRANSPOSASE OF TN10"/>
    <property type="match status" value="1"/>
</dbReference>
<dbReference type="Pfam" id="PF00171">
    <property type="entry name" value="Aldedh"/>
    <property type="match status" value="1"/>
</dbReference>
<dbReference type="SUPFAM" id="SSF53098">
    <property type="entry name" value="Ribonuclease H-like"/>
    <property type="match status" value="1"/>
</dbReference>
<feature type="domain" description="Aldehyde dehydrogenase" evidence="5">
    <location>
        <begin position="22"/>
        <end position="257"/>
    </location>
</feature>
<feature type="active site" evidence="2">
    <location>
        <position position="251"/>
    </location>
</feature>
<dbReference type="InterPro" id="IPR015590">
    <property type="entry name" value="Aldehyde_DH_dom"/>
</dbReference>
<dbReference type="Proteomes" id="UP000254428">
    <property type="component" value="Unassembled WGS sequence"/>
</dbReference>
<keyword evidence="4" id="KW-1133">Transmembrane helix</keyword>
<dbReference type="PANTHER" id="PTHR35404">
    <property type="entry name" value="TRANSPOSASE OF TN10"/>
    <property type="match status" value="1"/>
</dbReference>
<dbReference type="InterPro" id="IPR047658">
    <property type="entry name" value="IS4-like_transpos"/>
</dbReference>
<evidence type="ECO:0000259" key="6">
    <source>
        <dbReference type="Pfam" id="PF01609"/>
    </source>
</evidence>
<dbReference type="Gene3D" id="3.40.605.10">
    <property type="entry name" value="Aldehyde Dehydrogenase, Chain A, domain 1"/>
    <property type="match status" value="1"/>
</dbReference>
<dbReference type="NCBIfam" id="NF007497">
    <property type="entry name" value="PRK10090.1"/>
    <property type="match status" value="1"/>
</dbReference>
<reference evidence="7 8" key="1">
    <citation type="submission" date="2018-06" db="EMBL/GenBank/DDBJ databases">
        <authorList>
            <consortium name="Pathogen Informatics"/>
            <person name="Doyle S."/>
        </authorList>
    </citation>
    <scope>NUCLEOTIDE SEQUENCE [LARGE SCALE GENOMIC DNA]</scope>
    <source>
        <strain evidence="7 8">NCTC11341</strain>
    </source>
</reference>
<dbReference type="EC" id="1.2.1.22" evidence="7"/>
<evidence type="ECO:0000313" key="7">
    <source>
        <dbReference type="EMBL" id="STH73667.1"/>
    </source>
</evidence>
<sequence>MSVPVQHPMYIDGQFVTWRGDAWIDVVNPATEAVISRIPDGQAEDARKAIDAAERAQPEWEALPAIERASWLRKISAGIRERASEISALIVEEGGKIQQLAEVEVAFTADYIDYMAEWARRYEGEIIQSDRPGENILLFKRALGVTTGILPWNFPFFLIARKMAPALLTGNTIVIKPSEFTPNNAIAFAKIVDEIGLPRGVFNLVLGRGETVGQELAGNPKVAMVSMTGSVSAGEKIMATAAKNITKVCLELGGKAPEESPENKTGIVRCDLIDCANNFKEITTMPARSLCQNFLNNILAPLHLYRQKSLIDATNAVINGASLTLTSIGRHLTGTASVKNKIKRVDRLLGNRHLQNEVSTIFQRITQKITRGMSRVVILIDWSAYHASRFQLLRASLACDGRSLPLMSCVVPSSQTANADVHERFLESLAECFSPGTDVIVITDAGFQGRWFQQLRSRGWTYICRVLGNHYYNVGNGWEKVSDSGTKASTTAIYLGEGLLGRDKNAQHEGHFYLYKSKPKGRRFKRSKERATRPSVTAKARTAGKSPWFIFTNSTEFSPKQVMKLYSRRMQIEQNFRDEKNPRWGFGLRFGASHSSGRVTVLSLIATLASIIMWLSGFSLENKGIHHKYQANTVKHRRVISLLKLAENVIRHSPLILNTLSLDAGLKVLQQRYTNMIMVY</sequence>
<organism evidence="7 8">
    <name type="scientific">Escherichia coli</name>
    <dbReference type="NCBI Taxonomy" id="562"/>
    <lineage>
        <taxon>Bacteria</taxon>
        <taxon>Pseudomonadati</taxon>
        <taxon>Pseudomonadota</taxon>
        <taxon>Gammaproteobacteria</taxon>
        <taxon>Enterobacterales</taxon>
        <taxon>Enterobacteriaceae</taxon>
        <taxon>Escherichia</taxon>
    </lineage>
</organism>
<dbReference type="AlphaFoldDB" id="A0A376P5H3"/>
<dbReference type="InterPro" id="IPR002559">
    <property type="entry name" value="Transposase_11"/>
</dbReference>
<dbReference type="InterPro" id="IPR012337">
    <property type="entry name" value="RNaseH-like_sf"/>
</dbReference>
<accession>A0A376P5H3</accession>
<gene>
    <name evidence="7" type="primary">aldA_1</name>
    <name evidence="7" type="ORF">NCTC11341_05383</name>
</gene>
<feature type="domain" description="Transposase IS4-like" evidence="6">
    <location>
        <begin position="382"/>
        <end position="586"/>
    </location>
</feature>
<dbReference type="InterPro" id="IPR016162">
    <property type="entry name" value="Ald_DH_N"/>
</dbReference>
<feature type="transmembrane region" description="Helical" evidence="4">
    <location>
        <begin position="599"/>
        <end position="620"/>
    </location>
</feature>
<dbReference type="FunFam" id="3.40.605.10:FF:000022">
    <property type="entry name" value="Aldehyde dehydrogenase A"/>
    <property type="match status" value="1"/>
</dbReference>
<dbReference type="InterPro" id="IPR029510">
    <property type="entry name" value="Ald_DH_CS_GLU"/>
</dbReference>
<dbReference type="GO" id="GO:0006313">
    <property type="term" value="P:DNA transposition"/>
    <property type="evidence" value="ECO:0007669"/>
    <property type="project" value="InterPro"/>
</dbReference>
<keyword evidence="4" id="KW-0472">Membrane</keyword>
<evidence type="ECO:0000259" key="5">
    <source>
        <dbReference type="Pfam" id="PF00171"/>
    </source>
</evidence>
<dbReference type="GO" id="GO:0004803">
    <property type="term" value="F:transposase activity"/>
    <property type="evidence" value="ECO:0007669"/>
    <property type="project" value="InterPro"/>
</dbReference>